<accession>A0A0C3S334</accession>
<dbReference type="Proteomes" id="UP000053257">
    <property type="component" value="Unassembled WGS sequence"/>
</dbReference>
<keyword evidence="2" id="KW-1185">Reference proteome</keyword>
<dbReference type="OrthoDB" id="2731187at2759"/>
<evidence type="ECO:0000313" key="2">
    <source>
        <dbReference type="Proteomes" id="UP000053257"/>
    </source>
</evidence>
<protein>
    <recommendedName>
        <fullName evidence="3">Protein kinase domain-containing protein</fullName>
    </recommendedName>
</protein>
<organism evidence="1 2">
    <name type="scientific">Phlebiopsis gigantea (strain 11061_1 CR5-6)</name>
    <name type="common">White-rot fungus</name>
    <name type="synonym">Peniophora gigantea</name>
    <dbReference type="NCBI Taxonomy" id="745531"/>
    <lineage>
        <taxon>Eukaryota</taxon>
        <taxon>Fungi</taxon>
        <taxon>Dikarya</taxon>
        <taxon>Basidiomycota</taxon>
        <taxon>Agaricomycotina</taxon>
        <taxon>Agaricomycetes</taxon>
        <taxon>Polyporales</taxon>
        <taxon>Phanerochaetaceae</taxon>
        <taxon>Phlebiopsis</taxon>
    </lineage>
</organism>
<proteinExistence type="predicted"/>
<gene>
    <name evidence="1" type="ORF">PHLGIDRAFT_295041</name>
</gene>
<reference evidence="1 2" key="1">
    <citation type="journal article" date="2014" name="PLoS Genet.">
        <title>Analysis of the Phlebiopsis gigantea genome, transcriptome and secretome provides insight into its pioneer colonization strategies of wood.</title>
        <authorList>
            <person name="Hori C."/>
            <person name="Ishida T."/>
            <person name="Igarashi K."/>
            <person name="Samejima M."/>
            <person name="Suzuki H."/>
            <person name="Master E."/>
            <person name="Ferreira P."/>
            <person name="Ruiz-Duenas F.J."/>
            <person name="Held B."/>
            <person name="Canessa P."/>
            <person name="Larrondo L.F."/>
            <person name="Schmoll M."/>
            <person name="Druzhinina I.S."/>
            <person name="Kubicek C.P."/>
            <person name="Gaskell J.A."/>
            <person name="Kersten P."/>
            <person name="St John F."/>
            <person name="Glasner J."/>
            <person name="Sabat G."/>
            <person name="Splinter BonDurant S."/>
            <person name="Syed K."/>
            <person name="Yadav J."/>
            <person name="Mgbeahuruike A.C."/>
            <person name="Kovalchuk A."/>
            <person name="Asiegbu F.O."/>
            <person name="Lackner G."/>
            <person name="Hoffmeister D."/>
            <person name="Rencoret J."/>
            <person name="Gutierrez A."/>
            <person name="Sun H."/>
            <person name="Lindquist E."/>
            <person name="Barry K."/>
            <person name="Riley R."/>
            <person name="Grigoriev I.V."/>
            <person name="Henrissat B."/>
            <person name="Kues U."/>
            <person name="Berka R.M."/>
            <person name="Martinez A.T."/>
            <person name="Covert S.F."/>
            <person name="Blanchette R.A."/>
            <person name="Cullen D."/>
        </authorList>
    </citation>
    <scope>NUCLEOTIDE SEQUENCE [LARGE SCALE GENOMIC DNA]</scope>
    <source>
        <strain evidence="1 2">11061_1 CR5-6</strain>
    </source>
</reference>
<dbReference type="SUPFAM" id="SSF56112">
    <property type="entry name" value="Protein kinase-like (PK-like)"/>
    <property type="match status" value="1"/>
</dbReference>
<sequence>MSPFSLRQMLSNLRLRYTFQGAGLVTDHDANLLDATKGLSDSRDAPPTVTADIHRHTFVEDYRRPPPLPQVTLGKDIEFVGQSNPHGATPMFIIRAGENVLLLKVYADRQPVSHDDDFHAPDSLLDPRELFAHETDAYAHLVHYGACDKGVVPKCYGWVELAPYHLQAIFALPDISENAWDLQVGDKPPRGIVLEYFPDVDVMSIENVSHTLAGEALRGLDAIHSTYLQHCAVTRRHMLVLPDGRVVWVDFSASKNASDTSFTTGDLTKELEEAWYYMYWRMMPNKRHKLTRPRRIAFEQPML</sequence>
<evidence type="ECO:0000313" key="1">
    <source>
        <dbReference type="EMBL" id="KIP09831.1"/>
    </source>
</evidence>
<dbReference type="EMBL" id="KN840461">
    <property type="protein sequence ID" value="KIP09831.1"/>
    <property type="molecule type" value="Genomic_DNA"/>
</dbReference>
<dbReference type="AlphaFoldDB" id="A0A0C3S334"/>
<name>A0A0C3S334_PHLG1</name>
<dbReference type="HOGENOM" id="CLU_918636_0_0_1"/>
<dbReference type="InterPro" id="IPR011009">
    <property type="entry name" value="Kinase-like_dom_sf"/>
</dbReference>
<evidence type="ECO:0008006" key="3">
    <source>
        <dbReference type="Google" id="ProtNLM"/>
    </source>
</evidence>